<dbReference type="GO" id="GO:0006511">
    <property type="term" value="P:ubiquitin-dependent protein catabolic process"/>
    <property type="evidence" value="ECO:0007669"/>
    <property type="project" value="TreeGrafter"/>
</dbReference>
<evidence type="ECO:0000256" key="16">
    <source>
        <dbReference type="SAM" id="MobiDB-lite"/>
    </source>
</evidence>
<dbReference type="Gene3D" id="3.30.2410.10">
    <property type="entry name" value="Hect, E3 ligase catalytic domain"/>
    <property type="match status" value="1"/>
</dbReference>
<feature type="compositionally biased region" description="Basic residues" evidence="16">
    <location>
        <begin position="310"/>
        <end position="321"/>
    </location>
</feature>
<comment type="subcellular location">
    <subcellularLocation>
        <location evidence="2">Endoplasmic reticulum</location>
    </subcellularLocation>
    <subcellularLocation>
        <location evidence="10">Golgi apparatus</location>
        <location evidence="10">Golgi stack membrane</location>
    </subcellularLocation>
</comment>
<evidence type="ECO:0000256" key="10">
    <source>
        <dbReference type="ARBA" id="ARBA00037859"/>
    </source>
</evidence>
<feature type="compositionally biased region" description="Basic residues" evidence="16">
    <location>
        <begin position="15"/>
        <end position="26"/>
    </location>
</feature>
<dbReference type="InterPro" id="IPR002110">
    <property type="entry name" value="Ankyrin_rpt"/>
</dbReference>
<dbReference type="AlphaFoldDB" id="W4GT26"/>
<protein>
    <recommendedName>
        <fullName evidence="11">E3 ubiquitin-protein ligase HACE1</fullName>
        <ecNumber evidence="4">2.3.2.26</ecNumber>
    </recommendedName>
    <alternativeName>
        <fullName evidence="13">HECT domain and ankyrin repeat-containing E3 ubiquitin-protein ligase 1</fullName>
    </alternativeName>
    <alternativeName>
        <fullName evidence="12">HECT-type E3 ubiquitin transferase HACE1</fullName>
    </alternativeName>
</protein>
<dbReference type="InterPro" id="IPR035983">
    <property type="entry name" value="Hect_E3_ubiquitin_ligase"/>
</dbReference>
<keyword evidence="6 15" id="KW-0833">Ubl conjugation pathway</keyword>
<dbReference type="PROSITE" id="PS50237">
    <property type="entry name" value="HECT"/>
    <property type="match status" value="1"/>
</dbReference>
<keyword evidence="9" id="KW-0131">Cell cycle</keyword>
<dbReference type="GO" id="GO:0016567">
    <property type="term" value="P:protein ubiquitination"/>
    <property type="evidence" value="ECO:0007669"/>
    <property type="project" value="TreeGrafter"/>
</dbReference>
<dbReference type="OrthoDB" id="5981550at2759"/>
<feature type="region of interest" description="Disordered" evidence="16">
    <location>
        <begin position="1"/>
        <end position="46"/>
    </location>
</feature>
<accession>W4GT26</accession>
<dbReference type="SMART" id="SM00119">
    <property type="entry name" value="HECTc"/>
    <property type="match status" value="1"/>
</dbReference>
<dbReference type="PANTHER" id="PTHR11254:SF440">
    <property type="entry name" value="E3 UBIQUITIN-PROTEIN LIGASE NEDD-4"/>
    <property type="match status" value="1"/>
</dbReference>
<feature type="repeat" description="ANK" evidence="14">
    <location>
        <begin position="239"/>
        <end position="271"/>
    </location>
</feature>
<dbReference type="GO" id="GO:0061630">
    <property type="term" value="F:ubiquitin protein ligase activity"/>
    <property type="evidence" value="ECO:0007669"/>
    <property type="project" value="UniProtKB-EC"/>
</dbReference>
<dbReference type="EMBL" id="KI913121">
    <property type="protein sequence ID" value="ETV82895.1"/>
    <property type="molecule type" value="Genomic_DNA"/>
</dbReference>
<evidence type="ECO:0000256" key="7">
    <source>
        <dbReference type="ARBA" id="ARBA00022824"/>
    </source>
</evidence>
<feature type="region of interest" description="Disordered" evidence="16">
    <location>
        <begin position="296"/>
        <end position="325"/>
    </location>
</feature>
<dbReference type="RefSeq" id="XP_009827566.1">
    <property type="nucleotide sequence ID" value="XM_009829264.1"/>
</dbReference>
<dbReference type="PROSITE" id="PS50088">
    <property type="entry name" value="ANK_REPEAT"/>
    <property type="match status" value="1"/>
</dbReference>
<keyword evidence="8" id="KW-0333">Golgi apparatus</keyword>
<evidence type="ECO:0000256" key="9">
    <source>
        <dbReference type="ARBA" id="ARBA00023306"/>
    </source>
</evidence>
<organism evidence="18">
    <name type="scientific">Aphanomyces astaci</name>
    <name type="common">Crayfish plague agent</name>
    <dbReference type="NCBI Taxonomy" id="112090"/>
    <lineage>
        <taxon>Eukaryota</taxon>
        <taxon>Sar</taxon>
        <taxon>Stramenopiles</taxon>
        <taxon>Oomycota</taxon>
        <taxon>Saprolegniomycetes</taxon>
        <taxon>Saprolegniales</taxon>
        <taxon>Verrucalvaceae</taxon>
        <taxon>Aphanomyces</taxon>
    </lineage>
</organism>
<dbReference type="Pfam" id="PF00632">
    <property type="entry name" value="HECT"/>
    <property type="match status" value="1"/>
</dbReference>
<feature type="domain" description="HECT" evidence="17">
    <location>
        <begin position="728"/>
        <end position="1159"/>
    </location>
</feature>
<evidence type="ECO:0000256" key="11">
    <source>
        <dbReference type="ARBA" id="ARBA00040370"/>
    </source>
</evidence>
<comment type="pathway">
    <text evidence="3">Protein modification; protein ubiquitination.</text>
</comment>
<dbReference type="InterPro" id="IPR000569">
    <property type="entry name" value="HECT_dom"/>
</dbReference>
<proteinExistence type="predicted"/>
<dbReference type="PROSITE" id="PS50297">
    <property type="entry name" value="ANK_REP_REGION"/>
    <property type="match status" value="1"/>
</dbReference>
<dbReference type="SUPFAM" id="SSF48403">
    <property type="entry name" value="Ankyrin repeat"/>
    <property type="match status" value="1"/>
</dbReference>
<dbReference type="PANTHER" id="PTHR11254">
    <property type="entry name" value="HECT DOMAIN UBIQUITIN-PROTEIN LIGASE"/>
    <property type="match status" value="1"/>
</dbReference>
<dbReference type="VEuPathDB" id="FungiDB:H257_04670"/>
<evidence type="ECO:0000259" key="17">
    <source>
        <dbReference type="PROSITE" id="PS50237"/>
    </source>
</evidence>
<evidence type="ECO:0000256" key="15">
    <source>
        <dbReference type="PROSITE-ProRule" id="PRU00104"/>
    </source>
</evidence>
<evidence type="ECO:0000256" key="5">
    <source>
        <dbReference type="ARBA" id="ARBA00022679"/>
    </source>
</evidence>
<reference evidence="18" key="1">
    <citation type="submission" date="2013-12" db="EMBL/GenBank/DDBJ databases">
        <title>The Genome Sequence of Aphanomyces astaci APO3.</title>
        <authorList>
            <consortium name="The Broad Institute Genomics Platform"/>
            <person name="Russ C."/>
            <person name="Tyler B."/>
            <person name="van West P."/>
            <person name="Dieguez-Uribeondo J."/>
            <person name="Young S.K."/>
            <person name="Zeng Q."/>
            <person name="Gargeya S."/>
            <person name="Fitzgerald M."/>
            <person name="Abouelleil A."/>
            <person name="Alvarado L."/>
            <person name="Chapman S.B."/>
            <person name="Gainer-Dewar J."/>
            <person name="Goldberg J."/>
            <person name="Griggs A."/>
            <person name="Gujja S."/>
            <person name="Hansen M."/>
            <person name="Howarth C."/>
            <person name="Imamovic A."/>
            <person name="Ireland A."/>
            <person name="Larimer J."/>
            <person name="McCowan C."/>
            <person name="Murphy C."/>
            <person name="Pearson M."/>
            <person name="Poon T.W."/>
            <person name="Priest M."/>
            <person name="Roberts A."/>
            <person name="Saif S."/>
            <person name="Shea T."/>
            <person name="Sykes S."/>
            <person name="Wortman J."/>
            <person name="Nusbaum C."/>
            <person name="Birren B."/>
        </authorList>
    </citation>
    <scope>NUCLEOTIDE SEQUENCE [LARGE SCALE GENOMIC DNA]</scope>
    <source>
        <strain evidence="18">APO3</strain>
    </source>
</reference>
<dbReference type="InterPro" id="IPR036770">
    <property type="entry name" value="Ankyrin_rpt-contain_sf"/>
</dbReference>
<dbReference type="Gene3D" id="3.30.2160.10">
    <property type="entry name" value="Hect, E3 ligase catalytic domain"/>
    <property type="match status" value="1"/>
</dbReference>
<sequence>MDGIAESNTGSSRGGRQRRRNNRRSGRGGSRQGKGDEEGGGNVAPALVPAESTIPLLPHQRPKSIAAPLTSAVTSLSLETVTTLLVNNPSLVNLVDHKGETALTTVCGLRKVHSAEAHTAIVQALFAHGALLSVKNRQGRAAFTLACCRHHVHLLPFLLQEAVKQEQVNPYETVPALLLATLGGLDNRIMDSDRGRWDAIVQIDPEQCFQTVEFLLEQTKLLQNGVAFVKHACQSLNARGLTPLHLAAGLFQPKTVAYLLDNNGDPHVHEDNALTPVQFLDVCFCQIESFLVDTSASDSHPLSAPNHPRGNTRRGRGKRSHVVSADGTSVQTRALETLLTFARHCGIEPLFMNNGCFSLRCRRLKNAVVAHLGLASILETTCGARETMGDAKLVLLDYVAGLYRAMQKNPDLRAYWDAAIRRPDIATDTASSAIKYPFTDKTLRWLVKGLTEGHPNPRFLSTWAYIIADVLKLYAPGSGGQLNNVEDLTAITTSMARSVKRLMFNLCDADTADDEVEIKLLLSKLEMLMLWLVPYVTSLPDEVDPVHDVLKVVTEPLVELKFLVHLALQTISGEVYAPDRFAATLHVLQLVAQLEACFESDQLPRLVRMFKAQVEKPHAHTWRDSDQSKVPVSLNLVSAAFGLPASFVQWMQPLRTNVNDLIRSEVRLLPEYFQEWTTHASFITTENKLEYIETVAEERPGHFQLTINRQVSPECFLDFVIQQVLCTSIRNLTGEMEIKFLNEPAIGVGPLREFFELVGKHFFNPNLSMSLDPHTDHVVASTSAKSIFSQWLHLARHNISTTLQLPSAKDLKADAKITHSSALWLPIFAFTDASQSLLCLHNHPLSVVCAPTKDDNGVVHTQFDHIVENVELGKVYRCAGRLTGLALRHQAPLGVHLPEAFWKLVRGTDKLTWQDYTSHSPQFQSSLAAVLDHDFGTDDNNDAWELYFESCGAVTVVGTADEDGTTHHYPSTEIELQVGGKSIRVTNDNKARYVQLRAERFFCNQMTHMQAFQKGMLDVIYKRDLLWLSATELQGVARGAVTVDVKALQEHIHYVRPAHAEHPTIVRFWQAVHEMDQPMLRQLLTFWSGSSLPPLFGYDAMGGTWSIKLTTRDHSEHWPCPQAVTCDHQLMLPEYPTKEILIEKITVALTYGAFGFDRV</sequence>
<dbReference type="GeneID" id="20806666"/>
<dbReference type="STRING" id="112090.W4GT26"/>
<dbReference type="Gene3D" id="1.25.40.20">
    <property type="entry name" value="Ankyrin repeat-containing domain"/>
    <property type="match status" value="2"/>
</dbReference>
<dbReference type="GO" id="GO:0032580">
    <property type="term" value="C:Golgi cisterna membrane"/>
    <property type="evidence" value="ECO:0007669"/>
    <property type="project" value="UniProtKB-SubCell"/>
</dbReference>
<evidence type="ECO:0000256" key="13">
    <source>
        <dbReference type="ARBA" id="ARBA00042378"/>
    </source>
</evidence>
<evidence type="ECO:0000256" key="14">
    <source>
        <dbReference type="PROSITE-ProRule" id="PRU00023"/>
    </source>
</evidence>
<evidence type="ECO:0000313" key="18">
    <source>
        <dbReference type="EMBL" id="ETV82895.1"/>
    </source>
</evidence>
<gene>
    <name evidence="18" type="ORF">H257_04670</name>
</gene>
<name>W4GT26_APHAT</name>
<dbReference type="SMART" id="SM00248">
    <property type="entry name" value="ANK"/>
    <property type="match status" value="3"/>
</dbReference>
<keyword evidence="14" id="KW-0040">ANK repeat</keyword>
<comment type="catalytic activity">
    <reaction evidence="1">
        <text>S-ubiquitinyl-[E2 ubiquitin-conjugating enzyme]-L-cysteine + [acceptor protein]-L-lysine = [E2 ubiquitin-conjugating enzyme]-L-cysteine + N(6)-ubiquitinyl-[acceptor protein]-L-lysine.</text>
        <dbReference type="EC" id="2.3.2.26"/>
    </reaction>
</comment>
<dbReference type="Gene3D" id="3.90.1750.10">
    <property type="entry name" value="Hect, E3 ligase catalytic domains"/>
    <property type="match status" value="2"/>
</dbReference>
<evidence type="ECO:0000256" key="6">
    <source>
        <dbReference type="ARBA" id="ARBA00022786"/>
    </source>
</evidence>
<dbReference type="GO" id="GO:0005783">
    <property type="term" value="C:endoplasmic reticulum"/>
    <property type="evidence" value="ECO:0007669"/>
    <property type="project" value="UniProtKB-SubCell"/>
</dbReference>
<dbReference type="SUPFAM" id="SSF56204">
    <property type="entry name" value="Hect, E3 ligase catalytic domain"/>
    <property type="match status" value="1"/>
</dbReference>
<evidence type="ECO:0000256" key="12">
    <source>
        <dbReference type="ARBA" id="ARBA00041409"/>
    </source>
</evidence>
<keyword evidence="7" id="KW-0256">Endoplasmic reticulum</keyword>
<evidence type="ECO:0000256" key="2">
    <source>
        <dbReference type="ARBA" id="ARBA00004240"/>
    </source>
</evidence>
<evidence type="ECO:0000256" key="3">
    <source>
        <dbReference type="ARBA" id="ARBA00004906"/>
    </source>
</evidence>
<evidence type="ECO:0000256" key="4">
    <source>
        <dbReference type="ARBA" id="ARBA00012485"/>
    </source>
</evidence>
<dbReference type="EC" id="2.3.2.26" evidence="4"/>
<keyword evidence="5" id="KW-0808">Transferase</keyword>
<dbReference type="InterPro" id="IPR050409">
    <property type="entry name" value="E3_ubiq-protein_ligase"/>
</dbReference>
<evidence type="ECO:0000256" key="8">
    <source>
        <dbReference type="ARBA" id="ARBA00023034"/>
    </source>
</evidence>
<feature type="active site" description="Glycyl thioester intermediate" evidence="15">
    <location>
        <position position="1126"/>
    </location>
</feature>
<evidence type="ECO:0000256" key="1">
    <source>
        <dbReference type="ARBA" id="ARBA00000885"/>
    </source>
</evidence>